<dbReference type="KEGG" id="hdi:HDIA_3047"/>
<keyword evidence="7" id="KW-1185">Reference proteome</keyword>
<dbReference type="OrthoDB" id="9782876at2"/>
<dbReference type="GO" id="GO:0016788">
    <property type="term" value="F:hydrolase activity, acting on ester bonds"/>
    <property type="evidence" value="ECO:0007669"/>
    <property type="project" value="InterPro"/>
</dbReference>
<dbReference type="Proteomes" id="UP000223606">
    <property type="component" value="Chromosome 1"/>
</dbReference>
<dbReference type="AlphaFoldDB" id="A0A2C9D8V9"/>
<evidence type="ECO:0000256" key="1">
    <source>
        <dbReference type="ARBA" id="ARBA00001947"/>
    </source>
</evidence>
<comment type="cofactor">
    <cofactor evidence="1">
        <name>Zn(2+)</name>
        <dbReference type="ChEBI" id="CHEBI:29105"/>
    </cofactor>
</comment>
<evidence type="ECO:0000259" key="5">
    <source>
        <dbReference type="Pfam" id="PF24827"/>
    </source>
</evidence>
<dbReference type="PANTHER" id="PTHR37326:SF1">
    <property type="entry name" value="BLL3975 PROTEIN"/>
    <property type="match status" value="1"/>
</dbReference>
<keyword evidence="2" id="KW-0479">Metal-binding</keyword>
<dbReference type="Gene3D" id="3.40.630.10">
    <property type="entry name" value="Zn peptidases"/>
    <property type="match status" value="1"/>
</dbReference>
<dbReference type="GO" id="GO:0046872">
    <property type="term" value="F:metal ion binding"/>
    <property type="evidence" value="ECO:0007669"/>
    <property type="project" value="UniProtKB-KW"/>
</dbReference>
<feature type="domain" description="Succinylglutamate desuccinylase/Aspartoacylase catalytic" evidence="5">
    <location>
        <begin position="32"/>
        <end position="241"/>
    </location>
</feature>
<dbReference type="PANTHER" id="PTHR37326">
    <property type="entry name" value="BLL3975 PROTEIN"/>
    <property type="match status" value="1"/>
</dbReference>
<sequence>MEKTIERVEGDMPGTAYGFPVYRFRGSQREDAPSAYLQAALHANELPGTAALHVLMEKLRKAEAEGRIAGDLTIVPFANPVGRSQVFNLEVQGRFDLGTRGNFNRDFPLIDRPDASLLADDAAPITADKRLKARLLALSLGHDLVLDLHCDAEGLSYFYVPKELWPQSRDLARALGSSAVLFWSDGSDGAFEEAAVHPYLQMPSEEARLVQRVVTTVEFRGIADVDPALAAEDADGLYRFLVGRGVIVDDAVAEGDWNGPAAPIENVEMMRSPAAGMIFYHVRPGDRVEEGDLLATIVTEPGEADGEIEVRAPQAGLILTRRSHRQTRRGDDLLKLIGSKPAVALQSGTLEE</sequence>
<dbReference type="SUPFAM" id="SSF53187">
    <property type="entry name" value="Zn-dependent exopeptidases"/>
    <property type="match status" value="1"/>
</dbReference>
<protein>
    <submittedName>
        <fullName evidence="6">Ectoine utilization protein EutE</fullName>
    </submittedName>
</protein>
<organism evidence="6 7">
    <name type="scientific">Hartmannibacter diazotrophicus</name>
    <dbReference type="NCBI Taxonomy" id="1482074"/>
    <lineage>
        <taxon>Bacteria</taxon>
        <taxon>Pseudomonadati</taxon>
        <taxon>Pseudomonadota</taxon>
        <taxon>Alphaproteobacteria</taxon>
        <taxon>Hyphomicrobiales</taxon>
        <taxon>Pleomorphomonadaceae</taxon>
        <taxon>Hartmannibacter</taxon>
    </lineage>
</organism>
<reference evidence="7" key="1">
    <citation type="submission" date="2017-09" db="EMBL/GenBank/DDBJ databases">
        <title>Genome sequence of Nannocystis excedens DSM 71.</title>
        <authorList>
            <person name="Blom J."/>
        </authorList>
    </citation>
    <scope>NUCLEOTIDE SEQUENCE [LARGE SCALE GENOMIC DNA]</scope>
    <source>
        <strain evidence="7">type strain: E19</strain>
    </source>
</reference>
<evidence type="ECO:0000313" key="7">
    <source>
        <dbReference type="Proteomes" id="UP000223606"/>
    </source>
</evidence>
<gene>
    <name evidence="6" type="ORF">HDIA_3047</name>
</gene>
<evidence type="ECO:0000256" key="2">
    <source>
        <dbReference type="ARBA" id="ARBA00022723"/>
    </source>
</evidence>
<dbReference type="EMBL" id="LT960614">
    <property type="protein sequence ID" value="SON56588.1"/>
    <property type="molecule type" value="Genomic_DNA"/>
</dbReference>
<evidence type="ECO:0000256" key="4">
    <source>
        <dbReference type="ARBA" id="ARBA00022833"/>
    </source>
</evidence>
<keyword evidence="4" id="KW-0862">Zinc</keyword>
<proteinExistence type="predicted"/>
<evidence type="ECO:0000256" key="3">
    <source>
        <dbReference type="ARBA" id="ARBA00022801"/>
    </source>
</evidence>
<dbReference type="Pfam" id="PF24827">
    <property type="entry name" value="AstE_AspA_cat"/>
    <property type="match status" value="1"/>
</dbReference>
<dbReference type="InterPro" id="IPR053138">
    <property type="entry name" value="N-alpha-Ac-DABA_deacetylase"/>
</dbReference>
<dbReference type="RefSeq" id="WP_099556947.1">
    <property type="nucleotide sequence ID" value="NZ_LT960614.1"/>
</dbReference>
<dbReference type="InterPro" id="IPR055438">
    <property type="entry name" value="AstE_AspA_cat"/>
</dbReference>
<keyword evidence="3" id="KW-0378">Hydrolase</keyword>
<evidence type="ECO:0000313" key="6">
    <source>
        <dbReference type="EMBL" id="SON56588.1"/>
    </source>
</evidence>
<accession>A0A2C9D8V9</accession>
<name>A0A2C9D8V9_9HYPH</name>